<evidence type="ECO:0000313" key="1">
    <source>
        <dbReference type="EMBL" id="PRD48090.1"/>
    </source>
</evidence>
<comment type="caution">
    <text evidence="1">The sequence shown here is derived from an EMBL/GenBank/DDBJ whole genome shotgun (WGS) entry which is preliminary data.</text>
</comment>
<dbReference type="EMBL" id="PVBQ01000004">
    <property type="protein sequence ID" value="PRD48090.1"/>
    <property type="molecule type" value="Genomic_DNA"/>
</dbReference>
<dbReference type="AlphaFoldDB" id="A0A2S9J5R1"/>
<keyword evidence="2" id="KW-1185">Reference proteome</keyword>
<proteinExistence type="predicted"/>
<dbReference type="Proteomes" id="UP000239711">
    <property type="component" value="Unassembled WGS sequence"/>
</dbReference>
<dbReference type="OrthoDB" id="770510at2"/>
<name>A0A2S9J5R1_9SPHI</name>
<reference evidence="1 2" key="1">
    <citation type="submission" date="2018-02" db="EMBL/GenBank/DDBJ databases">
        <title>The draft genome of Sphingobacterium sp. 5JN-11.</title>
        <authorList>
            <person name="Liu L."/>
            <person name="Li L."/>
            <person name="Liang L."/>
            <person name="Zhang X."/>
            <person name="Wang T."/>
        </authorList>
    </citation>
    <scope>NUCLEOTIDE SEQUENCE [LARGE SCALE GENOMIC DNA]</scope>
    <source>
        <strain evidence="1 2">5JN-11</strain>
    </source>
</reference>
<gene>
    <name evidence="1" type="ORF">C5745_06135</name>
</gene>
<organism evidence="1 2">
    <name type="scientific">Sphingobacterium haloxyli</name>
    <dbReference type="NCBI Taxonomy" id="2100533"/>
    <lineage>
        <taxon>Bacteria</taxon>
        <taxon>Pseudomonadati</taxon>
        <taxon>Bacteroidota</taxon>
        <taxon>Sphingobacteriia</taxon>
        <taxon>Sphingobacteriales</taxon>
        <taxon>Sphingobacteriaceae</taxon>
        <taxon>Sphingobacterium</taxon>
    </lineage>
</organism>
<sequence>MSLKEPVLKIVNKEYEPLTMVERTVGRNNLMFKTDEAGRPVLLFIGKKDANGHIMGDRYSRRLKFDESGNLIKDHWERKGEAT</sequence>
<evidence type="ECO:0000313" key="2">
    <source>
        <dbReference type="Proteomes" id="UP000239711"/>
    </source>
</evidence>
<accession>A0A2S9J5R1</accession>
<protein>
    <submittedName>
        <fullName evidence="1">Uncharacterized protein</fullName>
    </submittedName>
</protein>
<dbReference type="RefSeq" id="WP_105716117.1">
    <property type="nucleotide sequence ID" value="NZ_PVBQ01000004.1"/>
</dbReference>